<protein>
    <recommendedName>
        <fullName evidence="4">Asp23/Gls24 family envelope stress response protein</fullName>
    </recommendedName>
</protein>
<evidence type="ECO:0000256" key="1">
    <source>
        <dbReference type="ARBA" id="ARBA00005721"/>
    </source>
</evidence>
<dbReference type="AlphaFoldDB" id="A0A263CZ54"/>
<comment type="similarity">
    <text evidence="1">Belongs to the asp23 family.</text>
</comment>
<accession>A0A263CZ54</accession>
<sequence>MEPVPLPEPEDRGSLRIDHSVVRKVAQRAADQVPGTAAVQRRVAGVGLGTHGTSVKVSGRDNDVDLSVDLALHYPASVRTVVGDVRGRITDEVQNITSYQVRALEVTVSALLPEIQPRVR</sequence>
<name>A0A263CZ54_9PSEU</name>
<organism evidence="2 3">
    <name type="scientific">Amycolatopsis antarctica</name>
    <dbReference type="NCBI Taxonomy" id="1854586"/>
    <lineage>
        <taxon>Bacteria</taxon>
        <taxon>Bacillati</taxon>
        <taxon>Actinomycetota</taxon>
        <taxon>Actinomycetes</taxon>
        <taxon>Pseudonocardiales</taxon>
        <taxon>Pseudonocardiaceae</taxon>
        <taxon>Amycolatopsis</taxon>
    </lineage>
</organism>
<reference evidence="2 3" key="1">
    <citation type="submission" date="2017-07" db="EMBL/GenBank/DDBJ databases">
        <title>Amycolatopsis antarcticus sp. nov., isolated from the surface of an Antarcticus brown macroalga.</title>
        <authorList>
            <person name="Wang J."/>
            <person name="Leiva S."/>
            <person name="Huang J."/>
            <person name="Huang Y."/>
        </authorList>
    </citation>
    <scope>NUCLEOTIDE SEQUENCE [LARGE SCALE GENOMIC DNA]</scope>
    <source>
        <strain evidence="2 3">AU-G6</strain>
    </source>
</reference>
<gene>
    <name evidence="2" type="ORF">CFN78_21575</name>
</gene>
<evidence type="ECO:0008006" key="4">
    <source>
        <dbReference type="Google" id="ProtNLM"/>
    </source>
</evidence>
<dbReference type="Proteomes" id="UP000242444">
    <property type="component" value="Unassembled WGS sequence"/>
</dbReference>
<dbReference type="EMBL" id="NKYE01000015">
    <property type="protein sequence ID" value="OZM71178.1"/>
    <property type="molecule type" value="Genomic_DNA"/>
</dbReference>
<evidence type="ECO:0000313" key="2">
    <source>
        <dbReference type="EMBL" id="OZM71178.1"/>
    </source>
</evidence>
<proteinExistence type="inferred from homology"/>
<dbReference type="InterPro" id="IPR005531">
    <property type="entry name" value="Asp23"/>
</dbReference>
<keyword evidence="3" id="KW-1185">Reference proteome</keyword>
<dbReference type="OrthoDB" id="3699309at2"/>
<dbReference type="Pfam" id="PF03780">
    <property type="entry name" value="Asp23"/>
    <property type="match status" value="1"/>
</dbReference>
<comment type="caution">
    <text evidence="2">The sequence shown here is derived from an EMBL/GenBank/DDBJ whole genome shotgun (WGS) entry which is preliminary data.</text>
</comment>
<evidence type="ECO:0000313" key="3">
    <source>
        <dbReference type="Proteomes" id="UP000242444"/>
    </source>
</evidence>
<dbReference type="InParanoid" id="A0A263CZ54"/>